<feature type="region of interest" description="Disordered" evidence="1">
    <location>
        <begin position="1"/>
        <end position="21"/>
    </location>
</feature>
<evidence type="ECO:0000313" key="3">
    <source>
        <dbReference type="Proteomes" id="UP000029482"/>
    </source>
</evidence>
<evidence type="ECO:0000256" key="1">
    <source>
        <dbReference type="SAM" id="MobiDB-lite"/>
    </source>
</evidence>
<dbReference type="Proteomes" id="UP000029482">
    <property type="component" value="Chromosome"/>
</dbReference>
<dbReference type="KEGG" id="sgu:SGLAU_13655"/>
<feature type="compositionally biased region" description="Low complexity" evidence="1">
    <location>
        <begin position="10"/>
        <end position="20"/>
    </location>
</feature>
<accession>A0A089X9Z8</accession>
<keyword evidence="3" id="KW-1185">Reference proteome</keyword>
<sequence>MHQVRVNPGTSDSVTSTSSSPMDEICISADRVIAEIARCGIPIREVWPAAFPHNRTYLAWTDVVTLYRGVPPFK</sequence>
<dbReference type="EMBL" id="CP009438">
    <property type="protein sequence ID" value="AIR98721.1"/>
    <property type="molecule type" value="Genomic_DNA"/>
</dbReference>
<protein>
    <submittedName>
        <fullName evidence="2">Uncharacterized protein</fullName>
    </submittedName>
</protein>
<name>A0A089X9Z8_STRGA</name>
<dbReference type="HOGENOM" id="CLU_2686244_0_0_11"/>
<gene>
    <name evidence="2" type="ORF">SGLAU_13655</name>
</gene>
<dbReference type="AlphaFoldDB" id="A0A089X9Z8"/>
<evidence type="ECO:0000313" key="2">
    <source>
        <dbReference type="EMBL" id="AIR98721.1"/>
    </source>
</evidence>
<proteinExistence type="predicted"/>
<reference evidence="3" key="1">
    <citation type="journal article" date="2015" name="J. Biotechnol.">
        <title>Complete genome sequence of the actinobacterium Streptomyces glaucescens GLA.O (DSM 40922) consisting of a linear chromosome and one linear plasmid.</title>
        <authorList>
            <person name="Ortseifen V."/>
            <person name="Winkler A."/>
            <person name="Albersmeier A."/>
            <person name="Wendler S."/>
            <person name="Puhler A."/>
            <person name="Kalinowski J."/>
            <person name="Ruckert C."/>
        </authorList>
    </citation>
    <scope>NUCLEOTIDE SEQUENCE [LARGE SCALE GENOMIC DNA]</scope>
    <source>
        <strain evidence="3">DSM 40922 / GLA O</strain>
    </source>
</reference>
<organism evidence="2 3">
    <name type="scientific">Streptomyces glaucescens</name>
    <dbReference type="NCBI Taxonomy" id="1907"/>
    <lineage>
        <taxon>Bacteria</taxon>
        <taxon>Bacillati</taxon>
        <taxon>Actinomycetota</taxon>
        <taxon>Actinomycetes</taxon>
        <taxon>Kitasatosporales</taxon>
        <taxon>Streptomycetaceae</taxon>
        <taxon>Streptomyces</taxon>
    </lineage>
</organism>